<feature type="region of interest" description="Disordered" evidence="1">
    <location>
        <begin position="37"/>
        <end position="103"/>
    </location>
</feature>
<dbReference type="Proteomes" id="UP001205965">
    <property type="component" value="Unassembled WGS sequence"/>
</dbReference>
<evidence type="ECO:0000313" key="2">
    <source>
        <dbReference type="EMBL" id="MCS5479830.1"/>
    </source>
</evidence>
<dbReference type="RefSeq" id="WP_259427900.1">
    <property type="nucleotide sequence ID" value="NZ_JANWTC010000006.1"/>
</dbReference>
<proteinExistence type="predicted"/>
<organism evidence="2 3">
    <name type="scientific">Corynebacterium lemuris</name>
    <dbReference type="NCBI Taxonomy" id="1859292"/>
    <lineage>
        <taxon>Bacteria</taxon>
        <taxon>Bacillati</taxon>
        <taxon>Actinomycetota</taxon>
        <taxon>Actinomycetes</taxon>
        <taxon>Mycobacteriales</taxon>
        <taxon>Corynebacteriaceae</taxon>
        <taxon>Corynebacterium</taxon>
    </lineage>
</organism>
<comment type="caution">
    <text evidence="2">The sequence shown here is derived from an EMBL/GenBank/DDBJ whole genome shotgun (WGS) entry which is preliminary data.</text>
</comment>
<reference evidence="2 3" key="1">
    <citation type="submission" date="2022-08" db="EMBL/GenBank/DDBJ databases">
        <title>YIM 101645 draft genome.</title>
        <authorList>
            <person name="Chen X."/>
        </authorList>
    </citation>
    <scope>NUCLEOTIDE SEQUENCE [LARGE SCALE GENOMIC DNA]</scope>
    <source>
        <strain evidence="2 3">YIM 101645</strain>
    </source>
</reference>
<feature type="region of interest" description="Disordered" evidence="1">
    <location>
        <begin position="1"/>
        <end position="24"/>
    </location>
</feature>
<gene>
    <name evidence="2" type="ORF">NYP18_09175</name>
</gene>
<protein>
    <recommendedName>
        <fullName evidence="4">Lsr2 protein</fullName>
    </recommendedName>
</protein>
<feature type="compositionally biased region" description="Acidic residues" evidence="1">
    <location>
        <begin position="52"/>
        <end position="65"/>
    </location>
</feature>
<evidence type="ECO:0000256" key="1">
    <source>
        <dbReference type="SAM" id="MobiDB-lite"/>
    </source>
</evidence>
<feature type="compositionally biased region" description="Basic residues" evidence="1">
    <location>
        <begin position="1"/>
        <end position="18"/>
    </location>
</feature>
<evidence type="ECO:0000313" key="3">
    <source>
        <dbReference type="Proteomes" id="UP001205965"/>
    </source>
</evidence>
<name>A0ABT2FX67_9CORY</name>
<feature type="compositionally biased region" description="Basic and acidic residues" evidence="1">
    <location>
        <begin position="93"/>
        <end position="102"/>
    </location>
</feature>
<evidence type="ECO:0008006" key="4">
    <source>
        <dbReference type="Google" id="ProtNLM"/>
    </source>
</evidence>
<sequence>MPKIALKRFWRQSPRKMHRAGDVVDVDEQTAERLIRLGAAAPVDKTAPKVDDADEQDSGADEDSADATPTPEVTDADEQDAKATDVDEADEGDAPKKPRKVDNLATWQAYHRAMGKDPKNMKLDELKAYWA</sequence>
<keyword evidence="3" id="KW-1185">Reference proteome</keyword>
<dbReference type="EMBL" id="JANWTC010000006">
    <property type="protein sequence ID" value="MCS5479830.1"/>
    <property type="molecule type" value="Genomic_DNA"/>
</dbReference>
<accession>A0ABT2FX67</accession>